<feature type="domain" description="NAD-dependent epimerase/dehydratase" evidence="3">
    <location>
        <begin position="6"/>
        <end position="258"/>
    </location>
</feature>
<evidence type="ECO:0000256" key="2">
    <source>
        <dbReference type="ARBA" id="ARBA00023445"/>
    </source>
</evidence>
<dbReference type="AlphaFoldDB" id="A0A1H5VBL7"/>
<evidence type="ECO:0000256" key="1">
    <source>
        <dbReference type="ARBA" id="ARBA00023002"/>
    </source>
</evidence>
<proteinExistence type="inferred from homology"/>
<dbReference type="EMBL" id="FNVR01000006">
    <property type="protein sequence ID" value="SEF84620.1"/>
    <property type="molecule type" value="Genomic_DNA"/>
</dbReference>
<comment type="similarity">
    <text evidence="2">Belongs to the NAD(P)-dependent epimerase/dehydratase family. Dihydroflavonol-4-reductase subfamily.</text>
</comment>
<dbReference type="STRING" id="1120964.GCA_001313265_06621"/>
<dbReference type="InterPro" id="IPR036291">
    <property type="entry name" value="NAD(P)-bd_dom_sf"/>
</dbReference>
<dbReference type="RefSeq" id="WP_103924309.1">
    <property type="nucleotide sequence ID" value="NZ_FNVR01000006.1"/>
</dbReference>
<keyword evidence="1" id="KW-0560">Oxidoreductase</keyword>
<dbReference type="GO" id="GO:0016616">
    <property type="term" value="F:oxidoreductase activity, acting on the CH-OH group of donors, NAD or NADP as acceptor"/>
    <property type="evidence" value="ECO:0007669"/>
    <property type="project" value="TreeGrafter"/>
</dbReference>
<dbReference type="Pfam" id="PF01370">
    <property type="entry name" value="Epimerase"/>
    <property type="match status" value="1"/>
</dbReference>
<evidence type="ECO:0000259" key="3">
    <source>
        <dbReference type="Pfam" id="PF01370"/>
    </source>
</evidence>
<keyword evidence="5" id="KW-1185">Reference proteome</keyword>
<sequence>MKTVGIIGGSGFIGSFNTQKFLNEGYQVKVSTTDLSKKEKYEHLLSLKNAENLEIAQLDVENKQELLDFLKDCEIVIHGGTPFQLDVKDLQKELFDPTIKGTENFLEAVLKTPEIEKVIFIASVAAYNTSFPFLPAGKKAGEQITEEDAPFMSEEGIPYAQAKFIANQAVNKFIADHPDLSFEITSVSPTGVMGKSLSNRQDSTSTGIQFLFKNKIAPNPFIQMIYDMDVLWALVDVEDVADAIFKAATTKNIHGKNYLLSGESYRVSDVTLMLNNQPPIGKPEIVYSSALVEKDLGIAFKPVSIPLNNYSS</sequence>
<evidence type="ECO:0000313" key="4">
    <source>
        <dbReference type="EMBL" id="SEF84620.1"/>
    </source>
</evidence>
<dbReference type="OrthoDB" id="9778052at2"/>
<gene>
    <name evidence="4" type="ORF">SAMN03080598_01636</name>
</gene>
<dbReference type="PANTHER" id="PTHR10366:SF564">
    <property type="entry name" value="STEROL-4-ALPHA-CARBOXYLATE 3-DEHYDROGENASE, DECARBOXYLATING"/>
    <property type="match status" value="1"/>
</dbReference>
<dbReference type="InterPro" id="IPR050425">
    <property type="entry name" value="NAD(P)_dehydrat-like"/>
</dbReference>
<name>A0A1H5VBL7_9BACT</name>
<protein>
    <recommendedName>
        <fullName evidence="3">NAD-dependent epimerase/dehydratase domain-containing protein</fullName>
    </recommendedName>
</protein>
<dbReference type="SUPFAM" id="SSF51735">
    <property type="entry name" value="NAD(P)-binding Rossmann-fold domains"/>
    <property type="match status" value="1"/>
</dbReference>
<dbReference type="PANTHER" id="PTHR10366">
    <property type="entry name" value="NAD DEPENDENT EPIMERASE/DEHYDRATASE"/>
    <property type="match status" value="1"/>
</dbReference>
<dbReference type="Proteomes" id="UP000236736">
    <property type="component" value="Unassembled WGS sequence"/>
</dbReference>
<dbReference type="Gene3D" id="3.40.50.720">
    <property type="entry name" value="NAD(P)-binding Rossmann-like Domain"/>
    <property type="match status" value="1"/>
</dbReference>
<accession>A0A1H5VBL7</accession>
<dbReference type="InterPro" id="IPR001509">
    <property type="entry name" value="Epimerase_deHydtase"/>
</dbReference>
<reference evidence="5" key="1">
    <citation type="submission" date="2016-10" db="EMBL/GenBank/DDBJ databases">
        <authorList>
            <person name="Varghese N."/>
            <person name="Submissions S."/>
        </authorList>
    </citation>
    <scope>NUCLEOTIDE SEQUENCE [LARGE SCALE GENOMIC DNA]</scope>
    <source>
        <strain evidence="5">DSM 17298</strain>
    </source>
</reference>
<evidence type="ECO:0000313" key="5">
    <source>
        <dbReference type="Proteomes" id="UP000236736"/>
    </source>
</evidence>
<organism evidence="4 5">
    <name type="scientific">Algoriphagus boritolerans DSM 17298 = JCM 18970</name>
    <dbReference type="NCBI Taxonomy" id="1120964"/>
    <lineage>
        <taxon>Bacteria</taxon>
        <taxon>Pseudomonadati</taxon>
        <taxon>Bacteroidota</taxon>
        <taxon>Cytophagia</taxon>
        <taxon>Cytophagales</taxon>
        <taxon>Cyclobacteriaceae</taxon>
        <taxon>Algoriphagus</taxon>
    </lineage>
</organism>